<evidence type="ECO:0000259" key="1">
    <source>
        <dbReference type="PROSITE" id="PS51352"/>
    </source>
</evidence>
<organism evidence="2 3">
    <name type="scientific">Planktotalea frisia</name>
    <dbReference type="NCBI Taxonomy" id="696762"/>
    <lineage>
        <taxon>Bacteria</taxon>
        <taxon>Pseudomonadati</taxon>
        <taxon>Pseudomonadota</taxon>
        <taxon>Alphaproteobacteria</taxon>
        <taxon>Rhodobacterales</taxon>
        <taxon>Paracoccaceae</taxon>
        <taxon>Planktotalea</taxon>
    </lineage>
</organism>
<dbReference type="GO" id="GO:0004420">
    <property type="term" value="F:hydroxymethylglutaryl-CoA reductase (NADPH) activity"/>
    <property type="evidence" value="ECO:0007669"/>
    <property type="project" value="InterPro"/>
</dbReference>
<protein>
    <submittedName>
        <fullName evidence="2">AhpC/TSA family protein</fullName>
    </submittedName>
</protein>
<dbReference type="InterPro" id="IPR023076">
    <property type="entry name" value="HMG_CoA_Rdtase_CS"/>
</dbReference>
<dbReference type="AlphaFoldDB" id="A0A1L9NTA4"/>
<name>A0A1L9NTA4_9RHOB</name>
<dbReference type="SUPFAM" id="SSF52833">
    <property type="entry name" value="Thioredoxin-like"/>
    <property type="match status" value="1"/>
</dbReference>
<dbReference type="OrthoDB" id="9809746at2"/>
<accession>A0A1L9NTA4</accession>
<dbReference type="PROSITE" id="PS00318">
    <property type="entry name" value="HMG_COA_REDUCTASE_2"/>
    <property type="match status" value="1"/>
</dbReference>
<dbReference type="InterPro" id="IPR013766">
    <property type="entry name" value="Thioredoxin_domain"/>
</dbReference>
<evidence type="ECO:0000313" key="3">
    <source>
        <dbReference type="Proteomes" id="UP000184514"/>
    </source>
</evidence>
<dbReference type="Pfam" id="PF00578">
    <property type="entry name" value="AhpC-TSA"/>
    <property type="match status" value="1"/>
</dbReference>
<proteinExistence type="predicted"/>
<dbReference type="InterPro" id="IPR036249">
    <property type="entry name" value="Thioredoxin-like_sf"/>
</dbReference>
<evidence type="ECO:0000313" key="2">
    <source>
        <dbReference type="EMBL" id="OJI92432.1"/>
    </source>
</evidence>
<dbReference type="EMBL" id="MLCB01000183">
    <property type="protein sequence ID" value="OJI92432.1"/>
    <property type="molecule type" value="Genomic_DNA"/>
</dbReference>
<dbReference type="GO" id="GO:0016209">
    <property type="term" value="F:antioxidant activity"/>
    <property type="evidence" value="ECO:0007669"/>
    <property type="project" value="InterPro"/>
</dbReference>
<dbReference type="RefSeq" id="WP_072631853.1">
    <property type="nucleotide sequence ID" value="NZ_MLCB01000183.1"/>
</dbReference>
<dbReference type="Proteomes" id="UP000184514">
    <property type="component" value="Unassembled WGS sequence"/>
</dbReference>
<dbReference type="Gene3D" id="3.40.30.10">
    <property type="entry name" value="Glutaredoxin"/>
    <property type="match status" value="1"/>
</dbReference>
<gene>
    <name evidence="2" type="ORF">PFRI_33470</name>
</gene>
<feature type="domain" description="Thioredoxin" evidence="1">
    <location>
        <begin position="5"/>
        <end position="163"/>
    </location>
</feature>
<dbReference type="PROSITE" id="PS51352">
    <property type="entry name" value="THIOREDOXIN_2"/>
    <property type="match status" value="1"/>
</dbReference>
<dbReference type="InterPro" id="IPR000866">
    <property type="entry name" value="AhpC/TSA"/>
</dbReference>
<dbReference type="STRING" id="696762.PFRI_33470"/>
<reference evidence="2 3" key="1">
    <citation type="submission" date="2016-10" db="EMBL/GenBank/DDBJ databases">
        <title>Genome sequence of Planktotalea frisia SH6-1.</title>
        <authorList>
            <person name="Poehlein A."/>
            <person name="Bakenhus I."/>
            <person name="Voget S."/>
            <person name="Brinkhoff T."/>
            <person name="Simon M."/>
        </authorList>
    </citation>
    <scope>NUCLEOTIDE SEQUENCE [LARGE SCALE GENOMIC DNA]</scope>
    <source>
        <strain evidence="2 3">SH6-1</strain>
    </source>
</reference>
<sequence length="173" mass="19051">MSQKLIPDTKAPALSLGLVGGGTWTLADQTPKNFSMVIFYRGLHCPVCKMYLTKLNGLIDMAAEAGVNVVAVSMDPEDRATQTKTDWELGNIDLAYGATADDVRNWGLYLSTAFKDAEIPQFAEPGLFWVRPDGRLYLIDISNMPWSRPDVEFLLSKVQFAIDNGYPARGTTA</sequence>
<keyword evidence="3" id="KW-1185">Reference proteome</keyword>
<comment type="caution">
    <text evidence="2">The sequence shown here is derived from an EMBL/GenBank/DDBJ whole genome shotgun (WGS) entry which is preliminary data.</text>
</comment>